<reference evidence="2" key="1">
    <citation type="submission" date="2016-04" db="EMBL/GenBank/DDBJ databases">
        <authorList>
            <person name="Nguyen H.D."/>
            <person name="Samba Siva P."/>
            <person name="Cullis J."/>
            <person name="Levesque C.A."/>
            <person name="Hambleton S."/>
        </authorList>
    </citation>
    <scope>NUCLEOTIDE SEQUENCE</scope>
    <source>
        <strain evidence="2">DAOMC 236426</strain>
    </source>
</reference>
<feature type="region of interest" description="Disordered" evidence="1">
    <location>
        <begin position="85"/>
        <end position="170"/>
    </location>
</feature>
<dbReference type="EMBL" id="LWDE02000639">
    <property type="protein sequence ID" value="KAE8245971.1"/>
    <property type="molecule type" value="Genomic_DNA"/>
</dbReference>
<evidence type="ECO:0000313" key="2">
    <source>
        <dbReference type="EMBL" id="KAE8245971.1"/>
    </source>
</evidence>
<gene>
    <name evidence="2" type="ORF">A4X06_0g5286</name>
</gene>
<evidence type="ECO:0000313" key="3">
    <source>
        <dbReference type="Proteomes" id="UP000077684"/>
    </source>
</evidence>
<evidence type="ECO:0000256" key="1">
    <source>
        <dbReference type="SAM" id="MobiDB-lite"/>
    </source>
</evidence>
<name>A0A8X7MRC3_9BASI</name>
<dbReference type="AlphaFoldDB" id="A0A8X7MRC3"/>
<sequence length="268" mass="29151">MPPPKNIPPKPTTSVSRASYPPASQRPSSRAENPQPGDDEDNPIVVDQANEDSTADISSSSHQRKERAPEAALAAHILDLISKAILKGFPPKPTKKKTQGEEETADAGDTDKENCEEEGDWEVEADEETKSDDDDSKDGSNDPQGAIEDEDDLDVSRALNPDLDVDPGDEDQLRDVAKSAAENAKPSTSSRATRELLLRNKEIAAAMKKMAWLATLLRYSPYKRRMFQRHCARMGCEEPHSGGIWKCGGGALRVTPGTTLTDSTSNLN</sequence>
<accession>A0A8X7MRC3</accession>
<proteinExistence type="predicted"/>
<feature type="region of interest" description="Disordered" evidence="1">
    <location>
        <begin position="1"/>
        <end position="71"/>
    </location>
</feature>
<reference evidence="2" key="2">
    <citation type="journal article" date="2019" name="IMA Fungus">
        <title>Genome sequencing and comparison of five Tilletia species to identify candidate genes for the detection of regulated species infecting wheat.</title>
        <authorList>
            <person name="Nguyen H.D.T."/>
            <person name="Sultana T."/>
            <person name="Kesanakurti P."/>
            <person name="Hambleton S."/>
        </authorList>
    </citation>
    <scope>NUCLEOTIDE SEQUENCE</scope>
    <source>
        <strain evidence="2">DAOMC 236426</strain>
    </source>
</reference>
<comment type="caution">
    <text evidence="2">The sequence shown here is derived from an EMBL/GenBank/DDBJ whole genome shotgun (WGS) entry which is preliminary data.</text>
</comment>
<protein>
    <submittedName>
        <fullName evidence="2">Uncharacterized protein</fullName>
    </submittedName>
</protein>
<organism evidence="2 3">
    <name type="scientific">Tilletia controversa</name>
    <name type="common">dwarf bunt fungus</name>
    <dbReference type="NCBI Taxonomy" id="13291"/>
    <lineage>
        <taxon>Eukaryota</taxon>
        <taxon>Fungi</taxon>
        <taxon>Dikarya</taxon>
        <taxon>Basidiomycota</taxon>
        <taxon>Ustilaginomycotina</taxon>
        <taxon>Exobasidiomycetes</taxon>
        <taxon>Tilletiales</taxon>
        <taxon>Tilletiaceae</taxon>
        <taxon>Tilletia</taxon>
    </lineage>
</organism>
<feature type="compositionally biased region" description="Acidic residues" evidence="1">
    <location>
        <begin position="101"/>
        <end position="136"/>
    </location>
</feature>
<feature type="compositionally biased region" description="Pro residues" evidence="1">
    <location>
        <begin position="1"/>
        <end position="11"/>
    </location>
</feature>
<dbReference type="Proteomes" id="UP000077684">
    <property type="component" value="Unassembled WGS sequence"/>
</dbReference>
<keyword evidence="3" id="KW-1185">Reference proteome</keyword>